<proteinExistence type="predicted"/>
<organism evidence="2 3">
    <name type="scientific">Neocallimastix californiae</name>
    <dbReference type="NCBI Taxonomy" id="1754190"/>
    <lineage>
        <taxon>Eukaryota</taxon>
        <taxon>Fungi</taxon>
        <taxon>Fungi incertae sedis</taxon>
        <taxon>Chytridiomycota</taxon>
        <taxon>Chytridiomycota incertae sedis</taxon>
        <taxon>Neocallimastigomycetes</taxon>
        <taxon>Neocallimastigales</taxon>
        <taxon>Neocallimastigaceae</taxon>
        <taxon>Neocallimastix</taxon>
    </lineage>
</organism>
<reference evidence="2 3" key="1">
    <citation type="submission" date="2016-08" db="EMBL/GenBank/DDBJ databases">
        <title>A Parts List for Fungal Cellulosomes Revealed by Comparative Genomics.</title>
        <authorList>
            <consortium name="DOE Joint Genome Institute"/>
            <person name="Haitjema C.H."/>
            <person name="Gilmore S.P."/>
            <person name="Henske J.K."/>
            <person name="Solomon K.V."/>
            <person name="De Groot R."/>
            <person name="Kuo A."/>
            <person name="Mondo S.J."/>
            <person name="Salamov A.A."/>
            <person name="Labutti K."/>
            <person name="Zhao Z."/>
            <person name="Chiniquy J."/>
            <person name="Barry K."/>
            <person name="Brewer H.M."/>
            <person name="Purvine S.O."/>
            <person name="Wright A.T."/>
            <person name="Boxma B."/>
            <person name="Van Alen T."/>
            <person name="Hackstein J.H."/>
            <person name="Baker S.E."/>
            <person name="Grigoriev I.V."/>
            <person name="O'Malley M.A."/>
        </authorList>
    </citation>
    <scope>NUCLEOTIDE SEQUENCE [LARGE SCALE GENOMIC DNA]</scope>
    <source>
        <strain evidence="2 3">G1</strain>
    </source>
</reference>
<dbReference type="EMBL" id="MCOG01000083">
    <property type="protein sequence ID" value="ORY54644.1"/>
    <property type="molecule type" value="Genomic_DNA"/>
</dbReference>
<feature type="region of interest" description="Disordered" evidence="1">
    <location>
        <begin position="239"/>
        <end position="272"/>
    </location>
</feature>
<accession>A0A1Y2D676</accession>
<keyword evidence="3" id="KW-1185">Reference proteome</keyword>
<comment type="caution">
    <text evidence="2">The sequence shown here is derived from an EMBL/GenBank/DDBJ whole genome shotgun (WGS) entry which is preliminary data.</text>
</comment>
<feature type="region of interest" description="Disordered" evidence="1">
    <location>
        <begin position="102"/>
        <end position="125"/>
    </location>
</feature>
<name>A0A1Y2D676_9FUNG</name>
<feature type="compositionally biased region" description="Polar residues" evidence="1">
    <location>
        <begin position="293"/>
        <end position="305"/>
    </location>
</feature>
<sequence>MTKLEIESSVDLINNLLLNLDNLRVQNETNKYQENVNLSLQDQLDILKYEAQRLTNQYTQSDIKNNKSKKIPPPIITGKKGNCQTIDDLLFELNNVSVKAYGNNQTPSSKSSRGKKSQGSFVDPRRYSDPYKYTILSTLDESEDGEEEESIYTLKTPSTAIPYYSRKKNNNLKVPGVCLTPKSAGVVVRNRSYSQPESCTYNRSPLSDNIPLKLNMEQNDRTSTKYLMKIHNSINTEKKTNTDFYKPPRSSSISKHTFIPEGYNSSDSSDSEYKMDKNMYVTRRGKMGLGSKPSFQSDRTLVNEE</sequence>
<evidence type="ECO:0000313" key="2">
    <source>
        <dbReference type="EMBL" id="ORY54644.1"/>
    </source>
</evidence>
<dbReference type="AlphaFoldDB" id="A0A1Y2D676"/>
<feature type="region of interest" description="Disordered" evidence="1">
    <location>
        <begin position="284"/>
        <end position="305"/>
    </location>
</feature>
<evidence type="ECO:0000313" key="3">
    <source>
        <dbReference type="Proteomes" id="UP000193920"/>
    </source>
</evidence>
<dbReference type="Proteomes" id="UP000193920">
    <property type="component" value="Unassembled WGS sequence"/>
</dbReference>
<gene>
    <name evidence="2" type="ORF">LY90DRAFT_669900</name>
</gene>
<protein>
    <submittedName>
        <fullName evidence="2">Uncharacterized protein</fullName>
    </submittedName>
</protein>
<evidence type="ECO:0000256" key="1">
    <source>
        <dbReference type="SAM" id="MobiDB-lite"/>
    </source>
</evidence>